<organism evidence="1 2">
    <name type="scientific">Runella slithyformis (strain ATCC 29530 / DSM 19594 / LMG 11500 / NCIMB 11436 / LSU 4)</name>
    <dbReference type="NCBI Taxonomy" id="761193"/>
    <lineage>
        <taxon>Bacteria</taxon>
        <taxon>Pseudomonadati</taxon>
        <taxon>Bacteroidota</taxon>
        <taxon>Cytophagia</taxon>
        <taxon>Cytophagales</taxon>
        <taxon>Spirosomataceae</taxon>
        <taxon>Runella</taxon>
    </lineage>
</organism>
<reference evidence="2" key="1">
    <citation type="submission" date="2011-06" db="EMBL/GenBank/DDBJ databases">
        <title>The complete genome of chromosome of Runella slithyformis DSM 19594.</title>
        <authorList>
            <consortium name="US DOE Joint Genome Institute (JGI-PGF)"/>
            <person name="Lucas S."/>
            <person name="Han J."/>
            <person name="Lapidus A."/>
            <person name="Bruce D."/>
            <person name="Goodwin L."/>
            <person name="Pitluck S."/>
            <person name="Peters L."/>
            <person name="Kyrpides N."/>
            <person name="Mavromatis K."/>
            <person name="Ivanova N."/>
            <person name="Ovchinnikova G."/>
            <person name="Zhang X."/>
            <person name="Misra M."/>
            <person name="Detter J.C."/>
            <person name="Tapia R."/>
            <person name="Han C."/>
            <person name="Land M."/>
            <person name="Hauser L."/>
            <person name="Markowitz V."/>
            <person name="Cheng J.-F."/>
            <person name="Hugenholtz P."/>
            <person name="Woyke T."/>
            <person name="Wu D."/>
            <person name="Tindall B."/>
            <person name="Faehrich R."/>
            <person name="Brambilla E."/>
            <person name="Klenk H.-P."/>
            <person name="Eisen J.A."/>
        </authorList>
    </citation>
    <scope>NUCLEOTIDE SEQUENCE [LARGE SCALE GENOMIC DNA]</scope>
    <source>
        <strain evidence="2">ATCC 29530 / DSM 19594 / LMG 11500 / NCIMB 11436 / LSU 4</strain>
    </source>
</reference>
<dbReference type="EMBL" id="CP002859">
    <property type="protein sequence ID" value="AEI47469.1"/>
    <property type="molecule type" value="Genomic_DNA"/>
</dbReference>
<accession>A0A7U4E4N5</accession>
<dbReference type="RefSeq" id="WP_013926788.1">
    <property type="nucleotide sequence ID" value="NC_015703.1"/>
</dbReference>
<dbReference type="AlphaFoldDB" id="A0A7U4E4N5"/>
<keyword evidence="2" id="KW-1185">Reference proteome</keyword>
<evidence type="ECO:0000313" key="1">
    <source>
        <dbReference type="EMBL" id="AEI47469.1"/>
    </source>
</evidence>
<dbReference type="Proteomes" id="UP000000493">
    <property type="component" value="Chromosome"/>
</dbReference>
<sequence length="111" mass="13265">MNRFSVLYTLKKQYHHLSFSTRSEAEAVLEKIVRRRRGVPIGIYDAKTELFFWERNRQKKNSELSFSKQAKEEDAMITIVQNLRRQAEVPVDEELIELDIMLRPMPRLLRS</sequence>
<name>A0A7U4E4N5_RUNSL</name>
<protein>
    <submittedName>
        <fullName evidence="1">Uncharacterized protein</fullName>
    </submittedName>
</protein>
<gene>
    <name evidence="1" type="ordered locus">Runsl_1038</name>
</gene>
<proteinExistence type="predicted"/>
<dbReference type="KEGG" id="rsi:Runsl_1038"/>
<evidence type="ECO:0000313" key="2">
    <source>
        <dbReference type="Proteomes" id="UP000000493"/>
    </source>
</evidence>
<reference evidence="1 2" key="2">
    <citation type="journal article" date="2012" name="Stand. Genomic Sci.">
        <title>Complete genome sequence of the aquatic bacterium Runella slithyformis type strain (LSU 4(T)).</title>
        <authorList>
            <person name="Copeland A."/>
            <person name="Zhang X."/>
            <person name="Misra M."/>
            <person name="Lapidus A."/>
            <person name="Nolan M."/>
            <person name="Lucas S."/>
            <person name="Deshpande S."/>
            <person name="Cheng J.F."/>
            <person name="Tapia R."/>
            <person name="Goodwin L.A."/>
            <person name="Pitluck S."/>
            <person name="Liolios K."/>
            <person name="Pagani I."/>
            <person name="Ivanova N."/>
            <person name="Mikhailova N."/>
            <person name="Pati A."/>
            <person name="Chen A."/>
            <person name="Palaniappan K."/>
            <person name="Land M."/>
            <person name="Hauser L."/>
            <person name="Pan C."/>
            <person name="Jeffries C.D."/>
            <person name="Detter J.C."/>
            <person name="Brambilla E.M."/>
            <person name="Rohde M."/>
            <person name="Djao O.D."/>
            <person name="Goker M."/>
            <person name="Sikorski J."/>
            <person name="Tindall B.J."/>
            <person name="Woyke T."/>
            <person name="Bristow J."/>
            <person name="Eisen J.A."/>
            <person name="Markowitz V."/>
            <person name="Hugenholtz P."/>
            <person name="Kyrpides N.C."/>
            <person name="Klenk H.P."/>
            <person name="Mavromatis K."/>
        </authorList>
    </citation>
    <scope>NUCLEOTIDE SEQUENCE [LARGE SCALE GENOMIC DNA]</scope>
    <source>
        <strain evidence="2">ATCC 29530 / DSM 19594 / LMG 11500 / NCIMB 11436 / LSU 4</strain>
    </source>
</reference>